<name>A0A165WZ74_9BACI</name>
<gene>
    <name evidence="2" type="ORF">AZI98_13550</name>
</gene>
<dbReference type="Gene3D" id="3.10.570.10">
    <property type="entry name" value="sex pheromone staph- cam373 precursor domain"/>
    <property type="match status" value="1"/>
</dbReference>
<dbReference type="PROSITE" id="PS51257">
    <property type="entry name" value="PROKAR_LIPOPROTEIN"/>
    <property type="match status" value="1"/>
</dbReference>
<evidence type="ECO:0000256" key="1">
    <source>
        <dbReference type="SAM" id="SignalP"/>
    </source>
</evidence>
<protein>
    <recommendedName>
        <fullName evidence="4">CamS family sex pheromone protein</fullName>
    </recommendedName>
</protein>
<dbReference type="PIRSF" id="PIRSF012509">
    <property type="entry name" value="CamS"/>
    <property type="match status" value="1"/>
</dbReference>
<feature type="chain" id="PRO_5007868870" description="CamS family sex pheromone protein" evidence="1">
    <location>
        <begin position="20"/>
        <end position="383"/>
    </location>
</feature>
<accession>A0A165WZ74</accession>
<keyword evidence="3" id="KW-1185">Reference proteome</keyword>
<proteinExistence type="predicted"/>
<dbReference type="AlphaFoldDB" id="A0A165WZ74"/>
<keyword evidence="1" id="KW-0732">Signal</keyword>
<evidence type="ECO:0008006" key="4">
    <source>
        <dbReference type="Google" id="ProtNLM"/>
    </source>
</evidence>
<feature type="signal peptide" evidence="1">
    <location>
        <begin position="1"/>
        <end position="19"/>
    </location>
</feature>
<dbReference type="OrthoDB" id="9795361at2"/>
<dbReference type="Proteomes" id="UP000076476">
    <property type="component" value="Unassembled WGS sequence"/>
</dbReference>
<evidence type="ECO:0000313" key="3">
    <source>
        <dbReference type="Proteomes" id="UP000076476"/>
    </source>
</evidence>
<sequence>MKKLLIIAAACMAVLSACSQDIGEPEQIVQETEESTEEKAIIPKYRISEDYYKMLVPFKTSEARGLVASNLNTRFDVDEFETGLMRMASDKFPTDKYVFQEGQYLDKKTVQNWLSRKLEGKDLEEAKRKDKSFKNEGLNPPESSEKSPIYVTHILEHNYLVKKDEKTLELGGVSIGLALNSVYYYRTEDGIQKENKIDKATIEKKGKEIAQVVVKRLRDIEGLEKVPIVVSLYEQAPKSSIVPGHFFARTIVDGGSENIGKWENINEEYYFFPSEEGTKKKPDDANTFKRLKGDIEDFFPNYTGVIGKAFYQDGEMKQMKIEIPVQFYGKTEVIAFTQFLTGKVVEYYKDYISLEVTINSSRGPEALIVREPGQDKPTVHVFQ</sequence>
<evidence type="ECO:0000313" key="2">
    <source>
        <dbReference type="EMBL" id="KZN95464.1"/>
    </source>
</evidence>
<dbReference type="Pfam" id="PF07537">
    <property type="entry name" value="CamS"/>
    <property type="match status" value="1"/>
</dbReference>
<dbReference type="CDD" id="cd13440">
    <property type="entry name" value="CamS_repeat_2"/>
    <property type="match status" value="1"/>
</dbReference>
<organism evidence="2 3">
    <name type="scientific">Aeribacillus pallidus</name>
    <dbReference type="NCBI Taxonomy" id="33936"/>
    <lineage>
        <taxon>Bacteria</taxon>
        <taxon>Bacillati</taxon>
        <taxon>Bacillota</taxon>
        <taxon>Bacilli</taxon>
        <taxon>Bacillales</taxon>
        <taxon>Bacillaceae</taxon>
        <taxon>Aeribacillus</taxon>
    </lineage>
</organism>
<dbReference type="EMBL" id="LWBR01000048">
    <property type="protein sequence ID" value="KZN95464.1"/>
    <property type="molecule type" value="Genomic_DNA"/>
</dbReference>
<reference evidence="2 3" key="1">
    <citation type="submission" date="2016-04" db="EMBL/GenBank/DDBJ databases">
        <title>Draft genome sequence of Aeribacillus pallidus 8m3 from petroleum reservoir.</title>
        <authorList>
            <person name="Poltaraus A.B."/>
            <person name="Nazina T.N."/>
            <person name="Tourova T.P."/>
            <person name="Malakho S.M."/>
            <person name="Korshunova A.V."/>
            <person name="Sokolova D.S."/>
        </authorList>
    </citation>
    <scope>NUCLEOTIDE SEQUENCE [LARGE SCALE GENOMIC DNA]</scope>
    <source>
        <strain evidence="2 3">8m3</strain>
    </source>
</reference>
<dbReference type="InterPro" id="IPR011426">
    <property type="entry name" value="CamS"/>
</dbReference>
<dbReference type="CDD" id="cd13441">
    <property type="entry name" value="CamS_repeat_1"/>
    <property type="match status" value="1"/>
</dbReference>
<dbReference type="RefSeq" id="WP_063388809.1">
    <property type="nucleotide sequence ID" value="NZ_LWBR01000048.1"/>
</dbReference>
<comment type="caution">
    <text evidence="2">The sequence shown here is derived from an EMBL/GenBank/DDBJ whole genome shotgun (WGS) entry which is preliminary data.</text>
</comment>
<dbReference type="STRING" id="33936.AZI98_13550"/>